<feature type="domain" description="Allene oxide cyclase barrel-like" evidence="2">
    <location>
        <begin position="60"/>
        <end position="157"/>
    </location>
</feature>
<evidence type="ECO:0000313" key="3">
    <source>
        <dbReference type="EMBL" id="GAA2245708.1"/>
    </source>
</evidence>
<dbReference type="PROSITE" id="PS51257">
    <property type="entry name" value="PROKAR_LIPOPROTEIN"/>
    <property type="match status" value="1"/>
</dbReference>
<evidence type="ECO:0000259" key="2">
    <source>
        <dbReference type="Pfam" id="PF18678"/>
    </source>
</evidence>
<proteinExistence type="predicted"/>
<name>A0ABN3E055_9ACTN</name>
<protein>
    <recommendedName>
        <fullName evidence="2">Allene oxide cyclase barrel-like domain-containing protein</fullName>
    </recommendedName>
</protein>
<accession>A0ABN3E055</accession>
<dbReference type="Proteomes" id="UP001500305">
    <property type="component" value="Unassembled WGS sequence"/>
</dbReference>
<feature type="signal peptide" evidence="1">
    <location>
        <begin position="1"/>
        <end position="27"/>
    </location>
</feature>
<dbReference type="Gene3D" id="2.40.480.10">
    <property type="entry name" value="Allene oxide cyclase-like"/>
    <property type="match status" value="1"/>
</dbReference>
<dbReference type="RefSeq" id="WP_344636808.1">
    <property type="nucleotide sequence ID" value="NZ_BAAATR010000011.1"/>
</dbReference>
<dbReference type="EMBL" id="BAAATR010000011">
    <property type="protein sequence ID" value="GAA2245708.1"/>
    <property type="molecule type" value="Genomic_DNA"/>
</dbReference>
<keyword evidence="4" id="KW-1185">Reference proteome</keyword>
<sequence>MRRYKALGSVAGTALAAVLACAPLAHAAAPVPDTLGGDGKGKVKVIKLVALLRQAAGIPVDGGLSLGDRQVGNDDLFQNGNRVGSDGFVCTVTSLSPDERECEITLHLPKGDIAIQGLAPVIHSFPTEFTLAITGGTGVYKNARGFVTGTNVNDTETDITLHLT</sequence>
<dbReference type="InterPro" id="IPR044859">
    <property type="entry name" value="Allene_oxi_cyc_Dirigent"/>
</dbReference>
<reference evidence="3 4" key="1">
    <citation type="journal article" date="2019" name="Int. J. Syst. Evol. Microbiol.">
        <title>The Global Catalogue of Microorganisms (GCM) 10K type strain sequencing project: providing services to taxonomists for standard genome sequencing and annotation.</title>
        <authorList>
            <consortium name="The Broad Institute Genomics Platform"/>
            <consortium name="The Broad Institute Genome Sequencing Center for Infectious Disease"/>
            <person name="Wu L."/>
            <person name="Ma J."/>
        </authorList>
    </citation>
    <scope>NUCLEOTIDE SEQUENCE [LARGE SCALE GENOMIC DNA]</scope>
    <source>
        <strain evidence="3 4">JCM 7356</strain>
    </source>
</reference>
<keyword evidence="1" id="KW-0732">Signal</keyword>
<evidence type="ECO:0000313" key="4">
    <source>
        <dbReference type="Proteomes" id="UP001500305"/>
    </source>
</evidence>
<organism evidence="3 4">
    <name type="scientific">Kitasatospora cystarginea</name>
    <dbReference type="NCBI Taxonomy" id="58350"/>
    <lineage>
        <taxon>Bacteria</taxon>
        <taxon>Bacillati</taxon>
        <taxon>Actinomycetota</taxon>
        <taxon>Actinomycetes</taxon>
        <taxon>Kitasatosporales</taxon>
        <taxon>Streptomycetaceae</taxon>
        <taxon>Kitasatospora</taxon>
    </lineage>
</organism>
<comment type="caution">
    <text evidence="3">The sequence shown here is derived from an EMBL/GenBank/DDBJ whole genome shotgun (WGS) entry which is preliminary data.</text>
</comment>
<dbReference type="InterPro" id="IPR041013">
    <property type="entry name" value="AOC-like"/>
</dbReference>
<feature type="chain" id="PRO_5045193493" description="Allene oxide cyclase barrel-like domain-containing protein" evidence="1">
    <location>
        <begin position="28"/>
        <end position="164"/>
    </location>
</feature>
<evidence type="ECO:0000256" key="1">
    <source>
        <dbReference type="SAM" id="SignalP"/>
    </source>
</evidence>
<dbReference type="Pfam" id="PF18678">
    <property type="entry name" value="AOC_like"/>
    <property type="match status" value="1"/>
</dbReference>
<gene>
    <name evidence="3" type="ORF">GCM10010430_29520</name>
</gene>